<evidence type="ECO:0000256" key="1">
    <source>
        <dbReference type="SAM" id="SignalP"/>
    </source>
</evidence>
<comment type="caution">
    <text evidence="2">The sequence shown here is derived from an EMBL/GenBank/DDBJ whole genome shotgun (WGS) entry which is preliminary data.</text>
</comment>
<accession>A0ABT4XH57</accession>
<proteinExistence type="predicted"/>
<dbReference type="RefSeq" id="WP_271348427.1">
    <property type="nucleotide sequence ID" value="NZ_JAQJZJ010000006.1"/>
</dbReference>
<keyword evidence="1" id="KW-0732">Signal</keyword>
<evidence type="ECO:0000313" key="3">
    <source>
        <dbReference type="Proteomes" id="UP001212042"/>
    </source>
</evidence>
<feature type="chain" id="PRO_5046743108" evidence="1">
    <location>
        <begin position="28"/>
        <end position="156"/>
    </location>
</feature>
<sequence>MNLSAFFRSALVLSVLVIVGASPLCLAGTTDEKATLTEVKQDTQDLMHAIKGYSIEQRDEAITQTRSALDKMDRRISQLENRVDKRWDTMSVASRQKARATLQTLRQKRIALAEWYGGMKSSTADAWEEMKSGFVDAYSVLGDAWQDAQEQFESAD</sequence>
<dbReference type="Proteomes" id="UP001212042">
    <property type="component" value="Unassembled WGS sequence"/>
</dbReference>
<evidence type="ECO:0000313" key="2">
    <source>
        <dbReference type="EMBL" id="MDA7087551.1"/>
    </source>
</evidence>
<feature type="signal peptide" evidence="1">
    <location>
        <begin position="1"/>
        <end position="27"/>
    </location>
</feature>
<organism evidence="2 3">
    <name type="scientific">Pseudomonas aestuarii</name>
    <dbReference type="NCBI Taxonomy" id="3018340"/>
    <lineage>
        <taxon>Bacteria</taxon>
        <taxon>Pseudomonadati</taxon>
        <taxon>Pseudomonadota</taxon>
        <taxon>Gammaproteobacteria</taxon>
        <taxon>Pseudomonadales</taxon>
        <taxon>Pseudomonadaceae</taxon>
        <taxon>Pseudomonas</taxon>
    </lineage>
</organism>
<name>A0ABT4XH57_9PSED</name>
<keyword evidence="3" id="KW-1185">Reference proteome</keyword>
<gene>
    <name evidence="2" type="ORF">PH586_14270</name>
</gene>
<protein>
    <submittedName>
        <fullName evidence="2">Uncharacterized protein</fullName>
    </submittedName>
</protein>
<reference evidence="2 3" key="1">
    <citation type="submission" date="2023-01" db="EMBL/GenBank/DDBJ databases">
        <title>Pseudomonas SA3-5T sp. nov., isolated from tidal flat sediment.</title>
        <authorList>
            <person name="Kim H.S."/>
            <person name="Kim J.-S."/>
            <person name="Suh M.K."/>
            <person name="Eom M.K."/>
            <person name="Lee J.-S."/>
        </authorList>
    </citation>
    <scope>NUCLEOTIDE SEQUENCE [LARGE SCALE GENOMIC DNA]</scope>
    <source>
        <strain evidence="2 3">SA3-5</strain>
    </source>
</reference>
<dbReference type="EMBL" id="JAQJZJ010000006">
    <property type="protein sequence ID" value="MDA7087551.1"/>
    <property type="molecule type" value="Genomic_DNA"/>
</dbReference>